<evidence type="ECO:0000256" key="2">
    <source>
        <dbReference type="ARBA" id="ARBA00022692"/>
    </source>
</evidence>
<dbReference type="AlphaFoldDB" id="A0A1B2JIQ7"/>
<dbReference type="GO" id="GO:0005886">
    <property type="term" value="C:plasma membrane"/>
    <property type="evidence" value="ECO:0007669"/>
    <property type="project" value="TreeGrafter"/>
</dbReference>
<feature type="transmembrane region" description="Helical" evidence="8">
    <location>
        <begin position="182"/>
        <end position="203"/>
    </location>
</feature>
<feature type="transmembrane region" description="Helical" evidence="8">
    <location>
        <begin position="290"/>
        <end position="309"/>
    </location>
</feature>
<dbReference type="Pfam" id="PF08733">
    <property type="entry name" value="PalH"/>
    <property type="match status" value="1"/>
</dbReference>
<evidence type="ECO:0000256" key="1">
    <source>
        <dbReference type="ARBA" id="ARBA00004141"/>
    </source>
</evidence>
<feature type="region of interest" description="Disordered" evidence="7">
    <location>
        <begin position="436"/>
        <end position="457"/>
    </location>
</feature>
<keyword evidence="4 8" id="KW-0472">Membrane</keyword>
<evidence type="ECO:0000256" key="4">
    <source>
        <dbReference type="ARBA" id="ARBA00023136"/>
    </source>
</evidence>
<evidence type="ECO:0000256" key="3">
    <source>
        <dbReference type="ARBA" id="ARBA00022989"/>
    </source>
</evidence>
<feature type="transmembrane region" description="Helical" evidence="8">
    <location>
        <begin position="215"/>
        <end position="237"/>
    </location>
</feature>
<evidence type="ECO:0000313" key="9">
    <source>
        <dbReference type="EMBL" id="ANZ77920.1"/>
    </source>
</evidence>
<evidence type="ECO:0000256" key="7">
    <source>
        <dbReference type="SAM" id="MobiDB-lite"/>
    </source>
</evidence>
<feature type="transmembrane region" description="Helical" evidence="8">
    <location>
        <begin position="101"/>
        <end position="124"/>
    </location>
</feature>
<dbReference type="EMBL" id="CP014587">
    <property type="protein sequence ID" value="ANZ77920.1"/>
    <property type="molecule type" value="Genomic_DNA"/>
</dbReference>
<keyword evidence="10" id="KW-1185">Reference proteome</keyword>
<protein>
    <recommendedName>
        <fullName evidence="6">pH-response regulator protein palH/RIM21</fullName>
    </recommendedName>
</protein>
<dbReference type="GO" id="GO:0071467">
    <property type="term" value="P:cellular response to pH"/>
    <property type="evidence" value="ECO:0007669"/>
    <property type="project" value="TreeGrafter"/>
</dbReference>
<dbReference type="Proteomes" id="UP000094565">
    <property type="component" value="Chromosome 4"/>
</dbReference>
<evidence type="ECO:0000256" key="8">
    <source>
        <dbReference type="SAM" id="Phobius"/>
    </source>
</evidence>
<feature type="region of interest" description="Disordered" evidence="7">
    <location>
        <begin position="469"/>
        <end position="499"/>
    </location>
</feature>
<reference evidence="9 10" key="1">
    <citation type="submission" date="2016-02" db="EMBL/GenBank/DDBJ databases">
        <title>Comparative genomic and transcriptomic foundation for Pichia pastoris.</title>
        <authorList>
            <person name="Love K.R."/>
            <person name="Shah K.A."/>
            <person name="Whittaker C.A."/>
            <person name="Wu J."/>
            <person name="Bartlett M.C."/>
            <person name="Ma D."/>
            <person name="Leeson R.L."/>
            <person name="Priest M."/>
            <person name="Young S.K."/>
            <person name="Love J.C."/>
        </authorList>
    </citation>
    <scope>NUCLEOTIDE SEQUENCE [LARGE SCALE GENOMIC DNA]</scope>
    <source>
        <strain evidence="9 10">ATCC 28485</strain>
    </source>
</reference>
<organism evidence="9 10">
    <name type="scientific">Komagataella pastoris</name>
    <name type="common">Yeast</name>
    <name type="synonym">Pichia pastoris</name>
    <dbReference type="NCBI Taxonomy" id="4922"/>
    <lineage>
        <taxon>Eukaryota</taxon>
        <taxon>Fungi</taxon>
        <taxon>Dikarya</taxon>
        <taxon>Ascomycota</taxon>
        <taxon>Saccharomycotina</taxon>
        <taxon>Pichiomycetes</taxon>
        <taxon>Pichiales</taxon>
        <taxon>Pichiaceae</taxon>
        <taxon>Komagataella</taxon>
    </lineage>
</organism>
<comment type="similarity">
    <text evidence="5">Belongs to the palH/RIM21 family.</text>
</comment>
<name>A0A1B2JIQ7_PICPA</name>
<feature type="transmembrane region" description="Helical" evidence="8">
    <location>
        <begin position="136"/>
        <end position="157"/>
    </location>
</feature>
<evidence type="ECO:0000256" key="6">
    <source>
        <dbReference type="ARBA" id="ARBA00040155"/>
    </source>
</evidence>
<keyword evidence="3 8" id="KW-1133">Transmembrane helix</keyword>
<dbReference type="PANTHER" id="PTHR35779:SF1">
    <property type="entry name" value="PH-RESPONSE REGULATOR PROTEIN PALH_RIM21"/>
    <property type="match status" value="1"/>
</dbReference>
<accession>A0A1B2JIQ7</accession>
<evidence type="ECO:0000313" key="10">
    <source>
        <dbReference type="Proteomes" id="UP000094565"/>
    </source>
</evidence>
<feature type="transmembrane region" description="Helical" evidence="8">
    <location>
        <begin position="257"/>
        <end position="278"/>
    </location>
</feature>
<evidence type="ECO:0000256" key="5">
    <source>
        <dbReference type="ARBA" id="ARBA00038109"/>
    </source>
</evidence>
<proteinExistence type="inferred from homology"/>
<dbReference type="OrthoDB" id="5393256at2759"/>
<comment type="subcellular location">
    <subcellularLocation>
        <location evidence="1">Membrane</location>
        <topology evidence="1">Multi-pass membrane protein</topology>
    </subcellularLocation>
</comment>
<sequence>MTISKRNIIWRYRVPSEHTYPTCEGVQLGEGIIMCADPEIMAYSSSIIYHAKCYEGHPVYSAMNNRLQDEYGISTLPIIEEDWQLFAAQSTPTTSPLESSIYPLIYTLSASAVIIGYLTIIVFTKNYLHSQRPTKLLRISILLGAVSIMMYFVASIVELNRQHRDEAVSNADLLISYLNSRIYINVVLFFAFFALLLAQVQIITRLFPRRKEKRYIFIVGTICTVLIQIIWALSAFLSSNYYYDSEDESKLAMIPAFMYLLRISLAVVFSSLVCVYAFSKSQYLFDREMFLLTAFTAIAINITVAFFIADVSEIWVSELSEVFNVTSYVICNVTTWEWINRISYLEKMVQRASVLGRPYYEDDVLENTNRRSICGTGDHVEFSKKLDISIDNFPSLSGSFVGSHIEKPKKSRFVKLTSFKQNVTNKFSTTRDRIRSTGLRKKKGTSAATSSTSPQSNEVFVHQVQRVEVTEPSELDSDEQYDDNSTTETIITDNNHNNT</sequence>
<gene>
    <name evidence="9" type="primary">RIM21</name>
    <name evidence="9" type="ORF">ATY40_BA7505190</name>
</gene>
<dbReference type="InterPro" id="IPR014844">
    <property type="entry name" value="PalH"/>
</dbReference>
<keyword evidence="2 8" id="KW-0812">Transmembrane</keyword>
<feature type="compositionally biased region" description="Acidic residues" evidence="7">
    <location>
        <begin position="471"/>
        <end position="482"/>
    </location>
</feature>
<dbReference type="PANTHER" id="PTHR35779">
    <property type="entry name" value="PH-RESPONSE REGULATOR PROTEIN PALH/RIM21"/>
    <property type="match status" value="1"/>
</dbReference>
<feature type="compositionally biased region" description="Polar residues" evidence="7">
    <location>
        <begin position="483"/>
        <end position="499"/>
    </location>
</feature>